<proteinExistence type="inferred from homology"/>
<comment type="catalytic activity">
    <reaction evidence="2">
        <text>a 3'-end 2',3'-cyclophospho-ribonucleotide-RNA + H2O = a 3'-end 2'-phospho-ribonucleotide-RNA + H(+)</text>
        <dbReference type="Rhea" id="RHEA:11828"/>
        <dbReference type="Rhea" id="RHEA-COMP:10464"/>
        <dbReference type="Rhea" id="RHEA-COMP:17353"/>
        <dbReference type="ChEBI" id="CHEBI:15377"/>
        <dbReference type="ChEBI" id="CHEBI:15378"/>
        <dbReference type="ChEBI" id="CHEBI:83064"/>
        <dbReference type="ChEBI" id="CHEBI:173113"/>
        <dbReference type="EC" id="3.1.4.58"/>
    </reaction>
</comment>
<dbReference type="PANTHER" id="PTHR35561:SF1">
    <property type="entry name" value="RNA 2',3'-CYCLIC PHOSPHODIESTERASE"/>
    <property type="match status" value="1"/>
</dbReference>
<feature type="short sequence motif" description="HXTX 2" evidence="2">
    <location>
        <begin position="135"/>
        <end position="138"/>
    </location>
</feature>
<sequence>MKGRVAQKHPAPFPMVMRAFIVLPIPEETTAALARLQSALPVGKAVPEQNLHLTLAFLGEVSEATLEEIDMGLSGLHWPAVEIVFDGLDSFTEMERGLVFAAVRHTQALDGLQAKVAAVARAAGVDLPRRRFRPHVTLMRSNRRPRGPARDRLAAQLGARAAIPGFVARDIVLFGSTLTPAGAIHEALASYPLMEPPA</sequence>
<dbReference type="Gene3D" id="3.90.1140.10">
    <property type="entry name" value="Cyclic phosphodiesterase"/>
    <property type="match status" value="1"/>
</dbReference>
<protein>
    <recommendedName>
        <fullName evidence="2">RNA 2',3'-cyclic phosphodiesterase</fullName>
        <shortName evidence="2">RNA 2',3'-CPDase</shortName>
        <ecNumber evidence="2">3.1.4.58</ecNumber>
    </recommendedName>
</protein>
<keyword evidence="4" id="KW-1185">Reference proteome</keyword>
<evidence type="ECO:0000256" key="2">
    <source>
        <dbReference type="HAMAP-Rule" id="MF_01940"/>
    </source>
</evidence>
<dbReference type="Proteomes" id="UP001499910">
    <property type="component" value="Unassembled WGS sequence"/>
</dbReference>
<comment type="similarity">
    <text evidence="2">Belongs to the 2H phosphoesterase superfamily. ThpR family.</text>
</comment>
<name>A0ABP9LDZ8_9RHOB</name>
<evidence type="ECO:0000313" key="4">
    <source>
        <dbReference type="Proteomes" id="UP001499910"/>
    </source>
</evidence>
<reference evidence="4" key="1">
    <citation type="journal article" date="2019" name="Int. J. Syst. Evol. Microbiol.">
        <title>The Global Catalogue of Microorganisms (GCM) 10K type strain sequencing project: providing services to taxonomists for standard genome sequencing and annotation.</title>
        <authorList>
            <consortium name="The Broad Institute Genomics Platform"/>
            <consortium name="The Broad Institute Genome Sequencing Center for Infectious Disease"/>
            <person name="Wu L."/>
            <person name="Ma J."/>
        </authorList>
    </citation>
    <scope>NUCLEOTIDE SEQUENCE [LARGE SCALE GENOMIC DNA]</scope>
    <source>
        <strain evidence="4">JCM 18015</strain>
    </source>
</reference>
<dbReference type="InterPro" id="IPR009097">
    <property type="entry name" value="Cyclic_Pdiesterase"/>
</dbReference>
<comment type="caution">
    <text evidence="3">The sequence shown here is derived from an EMBL/GenBank/DDBJ whole genome shotgun (WGS) entry which is preliminary data.</text>
</comment>
<dbReference type="EMBL" id="BAABHW010000002">
    <property type="protein sequence ID" value="GAA5074097.1"/>
    <property type="molecule type" value="Genomic_DNA"/>
</dbReference>
<gene>
    <name evidence="3" type="primary">thpR</name>
    <name evidence="3" type="ORF">GCM10023209_20850</name>
</gene>
<feature type="active site" description="Proton donor" evidence="2">
    <location>
        <position position="52"/>
    </location>
</feature>
<dbReference type="Pfam" id="PF13563">
    <property type="entry name" value="2_5_RNA_ligase2"/>
    <property type="match status" value="1"/>
</dbReference>
<dbReference type="InterPro" id="IPR004175">
    <property type="entry name" value="RNA_CPDase"/>
</dbReference>
<dbReference type="EC" id="3.1.4.58" evidence="2"/>
<comment type="function">
    <text evidence="2">Hydrolyzes RNA 2',3'-cyclic phosphodiester to an RNA 2'-phosphomonoester.</text>
</comment>
<dbReference type="PANTHER" id="PTHR35561">
    <property type="entry name" value="RNA 2',3'-CYCLIC PHOSPHODIESTERASE"/>
    <property type="match status" value="1"/>
</dbReference>
<feature type="active site" description="Proton acceptor" evidence="2">
    <location>
        <position position="135"/>
    </location>
</feature>
<accession>A0ABP9LDZ8</accession>
<feature type="short sequence motif" description="HXTX 1" evidence="2">
    <location>
        <begin position="52"/>
        <end position="55"/>
    </location>
</feature>
<keyword evidence="1 2" id="KW-0378">Hydrolase</keyword>
<evidence type="ECO:0000313" key="3">
    <source>
        <dbReference type="EMBL" id="GAA5074097.1"/>
    </source>
</evidence>
<dbReference type="HAMAP" id="MF_01940">
    <property type="entry name" value="RNA_CPDase"/>
    <property type="match status" value="1"/>
</dbReference>
<evidence type="ECO:0000256" key="1">
    <source>
        <dbReference type="ARBA" id="ARBA00022801"/>
    </source>
</evidence>
<dbReference type="NCBIfam" id="TIGR02258">
    <property type="entry name" value="2_5_ligase"/>
    <property type="match status" value="1"/>
</dbReference>
<organism evidence="3 4">
    <name type="scientific">[Roseibacterium] beibuensis</name>
    <dbReference type="NCBI Taxonomy" id="1193142"/>
    <lineage>
        <taxon>Bacteria</taxon>
        <taxon>Pseudomonadati</taxon>
        <taxon>Pseudomonadota</taxon>
        <taxon>Alphaproteobacteria</taxon>
        <taxon>Rhodobacterales</taxon>
        <taxon>Roseobacteraceae</taxon>
        <taxon>Roseicyclus</taxon>
    </lineage>
</organism>
<dbReference type="SUPFAM" id="SSF55144">
    <property type="entry name" value="LigT-like"/>
    <property type="match status" value="1"/>
</dbReference>